<sequence>MEEAEAKEREGGLALPDLQYYAWATFIKNMRGVLGESTICDLGQILNVMMEFEKVTEVGFLYTFGDAKFFRKVRFKLMQDLAKMWYAVRRATNLPYYSKYPPLWDSLGSSEWIKDALAIPKNEAGLLHWGQLSKEEGLISYEDLYGDTVGNLSKFKYMQMKSWVKEVKGGVGGSIEVERLLQQPNLDKKYRDGTGHSLK</sequence>
<organism evidence="1 2">
    <name type="scientific">Pleurodeles waltl</name>
    <name type="common">Iberian ribbed newt</name>
    <dbReference type="NCBI Taxonomy" id="8319"/>
    <lineage>
        <taxon>Eukaryota</taxon>
        <taxon>Metazoa</taxon>
        <taxon>Chordata</taxon>
        <taxon>Craniata</taxon>
        <taxon>Vertebrata</taxon>
        <taxon>Euteleostomi</taxon>
        <taxon>Amphibia</taxon>
        <taxon>Batrachia</taxon>
        <taxon>Caudata</taxon>
        <taxon>Salamandroidea</taxon>
        <taxon>Salamandridae</taxon>
        <taxon>Pleurodelinae</taxon>
        <taxon>Pleurodeles</taxon>
    </lineage>
</organism>
<dbReference type="EMBL" id="JANPWB010000011">
    <property type="protein sequence ID" value="KAJ1126836.1"/>
    <property type="molecule type" value="Genomic_DNA"/>
</dbReference>
<evidence type="ECO:0000313" key="2">
    <source>
        <dbReference type="Proteomes" id="UP001066276"/>
    </source>
</evidence>
<accession>A0AAV7PHH4</accession>
<dbReference type="Proteomes" id="UP001066276">
    <property type="component" value="Chromosome 7"/>
</dbReference>
<protein>
    <submittedName>
        <fullName evidence="1">Uncharacterized protein</fullName>
    </submittedName>
</protein>
<proteinExistence type="predicted"/>
<comment type="caution">
    <text evidence="1">The sequence shown here is derived from an EMBL/GenBank/DDBJ whole genome shotgun (WGS) entry which is preliminary data.</text>
</comment>
<name>A0AAV7PHH4_PLEWA</name>
<dbReference type="AlphaFoldDB" id="A0AAV7PHH4"/>
<evidence type="ECO:0000313" key="1">
    <source>
        <dbReference type="EMBL" id="KAJ1126836.1"/>
    </source>
</evidence>
<keyword evidence="2" id="KW-1185">Reference proteome</keyword>
<reference evidence="1" key="1">
    <citation type="journal article" date="2022" name="bioRxiv">
        <title>Sequencing and chromosome-scale assembly of the giantPleurodeles waltlgenome.</title>
        <authorList>
            <person name="Brown T."/>
            <person name="Elewa A."/>
            <person name="Iarovenko S."/>
            <person name="Subramanian E."/>
            <person name="Araus A.J."/>
            <person name="Petzold A."/>
            <person name="Susuki M."/>
            <person name="Suzuki K.-i.T."/>
            <person name="Hayashi T."/>
            <person name="Toyoda A."/>
            <person name="Oliveira C."/>
            <person name="Osipova E."/>
            <person name="Leigh N.D."/>
            <person name="Simon A."/>
            <person name="Yun M.H."/>
        </authorList>
    </citation>
    <scope>NUCLEOTIDE SEQUENCE</scope>
    <source>
        <strain evidence="1">20211129_DDA</strain>
        <tissue evidence="1">Liver</tissue>
    </source>
</reference>
<gene>
    <name evidence="1" type="ORF">NDU88_005242</name>
</gene>